<reference evidence="2" key="1">
    <citation type="submission" date="2020-07" db="EMBL/GenBank/DDBJ databases">
        <title>Genome sequence and genetic diversity analysis of an under-domesticated orphan crop, white fonio (Digitaria exilis).</title>
        <authorList>
            <person name="Bennetzen J.L."/>
            <person name="Chen S."/>
            <person name="Ma X."/>
            <person name="Wang X."/>
            <person name="Yssel A.E.J."/>
            <person name="Chaluvadi S.R."/>
            <person name="Johnson M."/>
            <person name="Gangashetty P."/>
            <person name="Hamidou F."/>
            <person name="Sanogo M.D."/>
            <person name="Zwaenepoel A."/>
            <person name="Wallace J."/>
            <person name="Van De Peer Y."/>
            <person name="Van Deynze A."/>
        </authorList>
    </citation>
    <scope>NUCLEOTIDE SEQUENCE</scope>
    <source>
        <tissue evidence="2">Leaves</tissue>
    </source>
</reference>
<dbReference type="SUPFAM" id="SSF52047">
    <property type="entry name" value="RNI-like"/>
    <property type="match status" value="1"/>
</dbReference>
<evidence type="ECO:0000313" key="2">
    <source>
        <dbReference type="EMBL" id="KAF8693952.1"/>
    </source>
</evidence>
<evidence type="ECO:0000259" key="1">
    <source>
        <dbReference type="Pfam" id="PF12937"/>
    </source>
</evidence>
<proteinExistence type="predicted"/>
<dbReference type="PANTHER" id="PTHR38926">
    <property type="entry name" value="F-BOX DOMAIN CONTAINING PROTEIN, EXPRESSED"/>
    <property type="match status" value="1"/>
</dbReference>
<dbReference type="Gene3D" id="3.80.10.10">
    <property type="entry name" value="Ribonuclease Inhibitor"/>
    <property type="match status" value="1"/>
</dbReference>
<accession>A0A835B9W4</accession>
<gene>
    <name evidence="2" type="ORF">HU200_038597</name>
</gene>
<dbReference type="InterPro" id="IPR032675">
    <property type="entry name" value="LRR_dom_sf"/>
</dbReference>
<dbReference type="AlphaFoldDB" id="A0A835B9W4"/>
<dbReference type="EMBL" id="JACEFO010001921">
    <property type="protein sequence ID" value="KAF8693952.1"/>
    <property type="molecule type" value="Genomic_DNA"/>
</dbReference>
<keyword evidence="3" id="KW-1185">Reference proteome</keyword>
<dbReference type="Proteomes" id="UP000636709">
    <property type="component" value="Unassembled WGS sequence"/>
</dbReference>
<feature type="domain" description="F-box" evidence="1">
    <location>
        <begin position="45"/>
        <end position="92"/>
    </location>
</feature>
<comment type="caution">
    <text evidence="2">The sequence shown here is derived from an EMBL/GenBank/DDBJ whole genome shotgun (WGS) entry which is preliminary data.</text>
</comment>
<dbReference type="OrthoDB" id="2095648at2759"/>
<name>A0A835B9W4_9POAL</name>
<protein>
    <recommendedName>
        <fullName evidence="1">F-box domain-containing protein</fullName>
    </recommendedName>
</protein>
<dbReference type="Gene3D" id="1.20.1280.50">
    <property type="match status" value="1"/>
</dbReference>
<evidence type="ECO:0000313" key="3">
    <source>
        <dbReference type="Proteomes" id="UP000636709"/>
    </source>
</evidence>
<dbReference type="Pfam" id="PF12937">
    <property type="entry name" value="F-box-like"/>
    <property type="match status" value="1"/>
</dbReference>
<dbReference type="InterPro" id="IPR036047">
    <property type="entry name" value="F-box-like_dom_sf"/>
</dbReference>
<dbReference type="PANTHER" id="PTHR38926:SF49">
    <property type="entry name" value="F-BOX DOMAIN-CONTAINING PROTEIN"/>
    <property type="match status" value="1"/>
</dbReference>
<organism evidence="2 3">
    <name type="scientific">Digitaria exilis</name>
    <dbReference type="NCBI Taxonomy" id="1010633"/>
    <lineage>
        <taxon>Eukaryota</taxon>
        <taxon>Viridiplantae</taxon>
        <taxon>Streptophyta</taxon>
        <taxon>Embryophyta</taxon>
        <taxon>Tracheophyta</taxon>
        <taxon>Spermatophyta</taxon>
        <taxon>Magnoliopsida</taxon>
        <taxon>Liliopsida</taxon>
        <taxon>Poales</taxon>
        <taxon>Poaceae</taxon>
        <taxon>PACMAD clade</taxon>
        <taxon>Panicoideae</taxon>
        <taxon>Panicodae</taxon>
        <taxon>Paniceae</taxon>
        <taxon>Anthephorinae</taxon>
        <taxon>Digitaria</taxon>
    </lineage>
</organism>
<sequence length="523" mass="60710">MLMSNVLAAAEAARVRHRQHRQPCKSVTFPLSSFRQLHLPWRRDWAGLPLQTICSIFHKSDPVQIMLGADKVCRSWRRAARDVPELWRRIDMRGYEELSHRNLADLNQMAVDAVVRSQGQCQAFIGDRDSVTDGVLRFLAHRAPSLKSLILISCGDKVSAQGFSEAIQMFPQLEELELTECLYLHHEGLFDVVSKACPRLKHMRHSHTSYIYCACCPLRAGDDREAMGIATMHEIRSLRLVHNNLTNQGLTAILDNCRHLESLEIRNCCNIVIDDALRAKCAHIKSLKLVWYIGDEYCEDDYEPSPISECFTCLDYFKNCTTEQYRNGRQTTTDNNGVAAILEEFPQLEWFDIHNCRNIIMNNAITMSNILQGNIRYPWGWIKAATKKLTTKLLRDKLNSDEFDPESLARVFSDINMSTAFGSKNTPTILREKIKHYRRKARQRTKGRKFDHDELEDDMSIVECSNCTMFQYFAKSWEELDTDDYSYYYDPWYGFDSHDEIDLHVHDVIVGKMLRRYLKMEPK</sequence>
<dbReference type="InterPro" id="IPR001810">
    <property type="entry name" value="F-box_dom"/>
</dbReference>
<dbReference type="SUPFAM" id="SSF81383">
    <property type="entry name" value="F-box domain"/>
    <property type="match status" value="1"/>
</dbReference>